<keyword evidence="1" id="KW-0812">Transmembrane</keyword>
<accession>A0A179SIZ5</accession>
<feature type="transmembrane region" description="Helical" evidence="1">
    <location>
        <begin position="449"/>
        <end position="471"/>
    </location>
</feature>
<feature type="transmembrane region" description="Helical" evidence="1">
    <location>
        <begin position="220"/>
        <end position="244"/>
    </location>
</feature>
<evidence type="ECO:0000256" key="1">
    <source>
        <dbReference type="SAM" id="Phobius"/>
    </source>
</evidence>
<name>A0A179SIZ5_9HYPH</name>
<comment type="caution">
    <text evidence="2">The sequence shown here is derived from an EMBL/GenBank/DDBJ whole genome shotgun (WGS) entry which is preliminary data.</text>
</comment>
<sequence length="478" mass="51067">MRARLRKGPVKRLKRWLHLGHRWLGIATGLLFVAWFVSGLVMLFVGFPALTEAERRGALPPLRLDAVRLAPQEAMARAGLARFPARLTLAMRGGEPAYWITEADGARRAISAATGLAFPPLDAAGAAVLAATHPAARRVVDLGPVTRDQWTVTARYDPARPFRRVALGDGAGTELYLSVATGELVLDTTRAERVWNWAGAVTHWIYLTPLRARAGLWQDVVLWVSGIALAGALSGYALGLVRLMRDRLTPYRGFAAWHHLAGVAGGLVVVTFVLSGWLSMNPRGWFGPRAPDAAMRAAYAGQDAPVFPLGLDALRQAPAGSVALDIAWIGGRPLVAAAGPGGVAPCCGPGLTPEAVAAAGRAMLPGAALRSATRITAPDAYWYDRHGAPLLPVLRLAFDDPAGTWFHLDPATGTILDRTDRSGRANRWLFDALHTLDAGPLAQHPGWRLGLIGILSALGLTISGSGVVLGWRRLRRRA</sequence>
<dbReference type="PANTHER" id="PTHR34219:SF6">
    <property type="entry name" value="BLR3280 PROTEIN"/>
    <property type="match status" value="1"/>
</dbReference>
<dbReference type="EMBL" id="LWHQ01000001">
    <property type="protein sequence ID" value="OAS27756.1"/>
    <property type="molecule type" value="Genomic_DNA"/>
</dbReference>
<reference evidence="2 3" key="1">
    <citation type="submission" date="2016-04" db="EMBL/GenBank/DDBJ databases">
        <authorList>
            <person name="Evans L.H."/>
            <person name="Alamgir A."/>
            <person name="Owens N."/>
            <person name="Weber N.D."/>
            <person name="Virtaneva K."/>
            <person name="Barbian K."/>
            <person name="Babar A."/>
            <person name="Rosenke K."/>
        </authorList>
    </citation>
    <scope>NUCLEOTIDE SEQUENCE [LARGE SCALE GENOMIC DNA]</scope>
    <source>
        <strain evidence="2 3">PMB02</strain>
    </source>
</reference>
<feature type="transmembrane region" description="Helical" evidence="1">
    <location>
        <begin position="256"/>
        <end position="278"/>
    </location>
</feature>
<organism evidence="2 3">
    <name type="scientific">Methylobacterium platani</name>
    <dbReference type="NCBI Taxonomy" id="427683"/>
    <lineage>
        <taxon>Bacteria</taxon>
        <taxon>Pseudomonadati</taxon>
        <taxon>Pseudomonadota</taxon>
        <taxon>Alphaproteobacteria</taxon>
        <taxon>Hyphomicrobiales</taxon>
        <taxon>Methylobacteriaceae</taxon>
        <taxon>Methylobacterium</taxon>
    </lineage>
</organism>
<dbReference type="RefSeq" id="WP_048433468.1">
    <property type="nucleotide sequence ID" value="NZ_LWHQ01000001.1"/>
</dbReference>
<proteinExistence type="predicted"/>
<evidence type="ECO:0000313" key="3">
    <source>
        <dbReference type="Proteomes" id="UP000078316"/>
    </source>
</evidence>
<dbReference type="OrthoDB" id="9760788at2"/>
<evidence type="ECO:0000313" key="2">
    <source>
        <dbReference type="EMBL" id="OAS27756.1"/>
    </source>
</evidence>
<keyword evidence="1" id="KW-1133">Transmembrane helix</keyword>
<gene>
    <name evidence="2" type="ORF">A5481_00035</name>
</gene>
<dbReference type="AlphaFoldDB" id="A0A179SIZ5"/>
<dbReference type="PANTHER" id="PTHR34219">
    <property type="entry name" value="IRON-REGULATED INNER MEMBRANE PROTEIN-RELATED"/>
    <property type="match status" value="1"/>
</dbReference>
<dbReference type="STRING" id="427683.A5481_00035"/>
<dbReference type="Proteomes" id="UP000078316">
    <property type="component" value="Unassembled WGS sequence"/>
</dbReference>
<keyword evidence="1" id="KW-0472">Membrane</keyword>
<dbReference type="InterPro" id="IPR005625">
    <property type="entry name" value="PepSY-ass_TM"/>
</dbReference>
<protein>
    <submittedName>
        <fullName evidence="2">Peptidase</fullName>
    </submittedName>
</protein>
<feature type="transmembrane region" description="Helical" evidence="1">
    <location>
        <begin position="21"/>
        <end position="47"/>
    </location>
</feature>